<dbReference type="GO" id="GO:0005886">
    <property type="term" value="C:plasma membrane"/>
    <property type="evidence" value="ECO:0007669"/>
    <property type="project" value="TreeGrafter"/>
</dbReference>
<evidence type="ECO:0000313" key="6">
    <source>
        <dbReference type="EMBL" id="TNN06848.1"/>
    </source>
</evidence>
<dbReference type="Gene3D" id="2.60.120.290">
    <property type="entry name" value="Spermadhesin, CUB domain"/>
    <property type="match status" value="4"/>
</dbReference>
<dbReference type="EMBL" id="SKCS01000448">
    <property type="protein sequence ID" value="TNN06848.1"/>
    <property type="molecule type" value="Genomic_DNA"/>
</dbReference>
<dbReference type="SMART" id="SM00042">
    <property type="entry name" value="CUB"/>
    <property type="match status" value="3"/>
</dbReference>
<name>A0A4Z2CRP6_SCHJA</name>
<dbReference type="Proteomes" id="UP000311919">
    <property type="component" value="Unassembled WGS sequence"/>
</dbReference>
<evidence type="ECO:0000256" key="2">
    <source>
        <dbReference type="PROSITE-ProRule" id="PRU00059"/>
    </source>
</evidence>
<feature type="domain" description="CUB" evidence="5">
    <location>
        <begin position="433"/>
        <end position="567"/>
    </location>
</feature>
<keyword evidence="4" id="KW-0732">Signal</keyword>
<keyword evidence="3" id="KW-0812">Transmembrane</keyword>
<feature type="domain" description="CUB" evidence="5">
    <location>
        <begin position="199"/>
        <end position="376"/>
    </location>
</feature>
<dbReference type="OrthoDB" id="6022136at2759"/>
<dbReference type="AlphaFoldDB" id="A0A4Z2CRP6"/>
<organism evidence="6 7">
    <name type="scientific">Schistosoma japonicum</name>
    <name type="common">Blood fluke</name>
    <dbReference type="NCBI Taxonomy" id="6182"/>
    <lineage>
        <taxon>Eukaryota</taxon>
        <taxon>Metazoa</taxon>
        <taxon>Spiralia</taxon>
        <taxon>Lophotrochozoa</taxon>
        <taxon>Platyhelminthes</taxon>
        <taxon>Trematoda</taxon>
        <taxon>Digenea</taxon>
        <taxon>Strigeidida</taxon>
        <taxon>Schistosomatoidea</taxon>
        <taxon>Schistosomatidae</taxon>
        <taxon>Schistosoma</taxon>
    </lineage>
</organism>
<dbReference type="PROSITE" id="PS01180">
    <property type="entry name" value="CUB"/>
    <property type="match status" value="3"/>
</dbReference>
<keyword evidence="7" id="KW-1185">Reference proteome</keyword>
<evidence type="ECO:0000313" key="7">
    <source>
        <dbReference type="Proteomes" id="UP000311919"/>
    </source>
</evidence>
<keyword evidence="3" id="KW-0472">Membrane</keyword>
<dbReference type="STRING" id="6182.A0A4Z2CRP6"/>
<dbReference type="InterPro" id="IPR053207">
    <property type="entry name" value="Non-NMDA_GluR_Accessory"/>
</dbReference>
<feature type="transmembrane region" description="Helical" evidence="3">
    <location>
        <begin position="1090"/>
        <end position="1108"/>
    </location>
</feature>
<evidence type="ECO:0000259" key="5">
    <source>
        <dbReference type="PROSITE" id="PS01180"/>
    </source>
</evidence>
<keyword evidence="3" id="KW-1133">Transmembrane helix</keyword>
<protein>
    <submittedName>
        <fullName evidence="6">Suppressor of lurcher protein</fullName>
    </submittedName>
</protein>
<dbReference type="InterPro" id="IPR000859">
    <property type="entry name" value="CUB_dom"/>
</dbReference>
<dbReference type="CDD" id="cd00041">
    <property type="entry name" value="CUB"/>
    <property type="match status" value="3"/>
</dbReference>
<sequence length="1111" mass="128049">MYHLFVPLLFILMYTQIKSLHPDCRCYLFDSRFHSNGTFKSPNYHILHGTTEQYECIIYTFKAKSNEIVHITFINFHLLRSSHQPTPSHQLIKNNQYYHDYTLNVMNKTFCSEYVKIFDKLESNELNIHDIPSYELCGSFDELVQHHYISKKHILIMEARLSSTTGLLNLKYNGFSGKFIFEPRNRYTNDGQHVIGTTCDQLIKSPTYEEKSITTMTPNRSTGKLKYGYFFSPRYPQNYPPNIMCNIYLIGQSYERVVINFLDVELKSIENSSDKLPPIGDHLQIYEAKQTISPPTITSDSISYSSSLSSPSTTLNSFYHNQNIQFLQSTEIIQYIYGQITKDVQIISKGPHMLITFISDNDGKQSRGFEAKYRFVHKNQVRPTIKNNHLHTNNNNGEEISKLSNNGELLLRKNPVGGDTSRTLNVVSFDVASEESLSVQHRKTIQWNKDSRSGLIYSPDYPKAYPPNQVNEYVLMAPPKGRVQITVGTFQLDKQKTSSCKSHVGDRIEIYSNANRNIHPWIILCGVQISPEYKFIESLTDYLLLRFISDSMVSNTEKGFQLYYTFVNDNISDSFIDTVAKIKTNATDKNLRSHYNHQESIQLESNLLDEHVYQSRQRSNSIVVSPVALGGNQPIVGNMQGNEVLFSSKKLSQFIHGNSELNTLNRKQQKCSYVIEDNHQQKFLTFQSLNLKETILKHYDSLHQSKTNHDSILCKWILIGRPYKRVQVRLVSKTFLSNNTNGYGRKKHYESFPTFSNQYVSSNQSISMNHHNVNTIKSSMYNGPKIGCDAPYLLKILNYRLQSNSKDLRSLSRDFLLSTNYNPKGNFKMSGNNITNDQSVNQLKSTPFAISEQQVSICLGLTLNIDLNTAIYMSGYVPRLNILLFKTSYFTAGQHRQFNTITGYSTTPLLSSRNVKSTEQNNARPIIAYDIEYRFLYDYGVNTSHGTQNLPYCNFSFYSSISKTGYFTSPNYPGLYPIDITCEYQLIGSRDEMIALEFYEFDVESNSVRCSTDGDSDYVEIRSCFTLSVLDLTRKYYCRKIATNNTIHVNWRNPCLIIKFFSNSMIVRHGFLAEYTFLNSKSTGFRMNKFHCIMNVLLIHMFFLLIFTQNL</sequence>
<dbReference type="InterPro" id="IPR035914">
    <property type="entry name" value="Sperma_CUB_dom_sf"/>
</dbReference>
<comment type="caution">
    <text evidence="2">Lacks conserved residue(s) required for the propagation of feature annotation.</text>
</comment>
<evidence type="ECO:0000256" key="4">
    <source>
        <dbReference type="SAM" id="SignalP"/>
    </source>
</evidence>
<dbReference type="Pfam" id="PF00431">
    <property type="entry name" value="CUB"/>
    <property type="match status" value="2"/>
</dbReference>
<feature type="domain" description="CUB" evidence="5">
    <location>
        <begin position="953"/>
        <end position="1078"/>
    </location>
</feature>
<gene>
    <name evidence="6" type="ORF">EWB00_008136</name>
</gene>
<comment type="caution">
    <text evidence="6">The sequence shown here is derived from an EMBL/GenBank/DDBJ whole genome shotgun (WGS) entry which is preliminary data.</text>
</comment>
<evidence type="ECO:0000256" key="3">
    <source>
        <dbReference type="SAM" id="Phobius"/>
    </source>
</evidence>
<dbReference type="SUPFAM" id="SSF49854">
    <property type="entry name" value="Spermadhesin, CUB domain"/>
    <property type="match status" value="3"/>
</dbReference>
<reference evidence="6 7" key="1">
    <citation type="submission" date="2019-03" db="EMBL/GenBank/DDBJ databases">
        <title>An improved genome assembly of the fluke Schistosoma japonicum.</title>
        <authorList>
            <person name="Hu W."/>
            <person name="Luo F."/>
            <person name="Yin M."/>
            <person name="Mo X."/>
            <person name="Sun C."/>
            <person name="Wu Q."/>
            <person name="Zhu B."/>
            <person name="Xiang M."/>
            <person name="Wang J."/>
            <person name="Wang Y."/>
            <person name="Zhang T."/>
            <person name="Xu B."/>
            <person name="Zheng H."/>
            <person name="Feng Z."/>
        </authorList>
    </citation>
    <scope>NUCLEOTIDE SEQUENCE [LARGE SCALE GENOMIC DNA]</scope>
    <source>
        <strain evidence="6">HuSjv2</strain>
        <tissue evidence="6">Worms</tissue>
    </source>
</reference>
<evidence type="ECO:0000256" key="1">
    <source>
        <dbReference type="ARBA" id="ARBA00023157"/>
    </source>
</evidence>
<dbReference type="PANTHER" id="PTHR47537">
    <property type="entry name" value="CUBILIN"/>
    <property type="match status" value="1"/>
</dbReference>
<proteinExistence type="predicted"/>
<keyword evidence="1" id="KW-1015">Disulfide bond</keyword>
<feature type="chain" id="PRO_5021344695" evidence="4">
    <location>
        <begin position="20"/>
        <end position="1111"/>
    </location>
</feature>
<dbReference type="PANTHER" id="PTHR47537:SF2">
    <property type="entry name" value="CUBILIN"/>
    <property type="match status" value="1"/>
</dbReference>
<accession>A0A4Z2CRP6</accession>
<feature type="signal peptide" evidence="4">
    <location>
        <begin position="1"/>
        <end position="19"/>
    </location>
</feature>